<sequence length="70" mass="8000">MSKRSDKEDARRYRALRKMTYSVLMEIIDGTNFTGPDGKFSRDVAAPESFDESVDEAIEEQNQPAPESER</sequence>
<evidence type="ECO:0000313" key="3">
    <source>
        <dbReference type="Proteomes" id="UP000199518"/>
    </source>
</evidence>
<feature type="region of interest" description="Disordered" evidence="1">
    <location>
        <begin position="31"/>
        <end position="70"/>
    </location>
</feature>
<reference evidence="3" key="1">
    <citation type="submission" date="2016-10" db="EMBL/GenBank/DDBJ databases">
        <authorList>
            <person name="Varghese N."/>
            <person name="Submissions S."/>
        </authorList>
    </citation>
    <scope>NUCLEOTIDE SEQUENCE [LARGE SCALE GENOMIC DNA]</scope>
    <source>
        <strain evidence="3">DSM 26348</strain>
    </source>
</reference>
<dbReference type="STRING" id="1576369.SAMN05421753_104207"/>
<dbReference type="Proteomes" id="UP000199518">
    <property type="component" value="Unassembled WGS sequence"/>
</dbReference>
<proteinExistence type="predicted"/>
<dbReference type="AlphaFoldDB" id="A0A1I3EG69"/>
<evidence type="ECO:0000313" key="2">
    <source>
        <dbReference type="EMBL" id="SFH97918.1"/>
    </source>
</evidence>
<feature type="compositionally biased region" description="Acidic residues" evidence="1">
    <location>
        <begin position="49"/>
        <end position="59"/>
    </location>
</feature>
<name>A0A1I3EG69_9PLAN</name>
<feature type="compositionally biased region" description="Polar residues" evidence="1">
    <location>
        <begin position="60"/>
        <end position="70"/>
    </location>
</feature>
<accession>A0A1I3EG69</accession>
<dbReference type="EMBL" id="FOQD01000004">
    <property type="protein sequence ID" value="SFH97918.1"/>
    <property type="molecule type" value="Genomic_DNA"/>
</dbReference>
<gene>
    <name evidence="2" type="ORF">SAMN05421753_104207</name>
</gene>
<keyword evidence="3" id="KW-1185">Reference proteome</keyword>
<dbReference type="RefSeq" id="WP_092048602.1">
    <property type="nucleotide sequence ID" value="NZ_FOQD01000004.1"/>
</dbReference>
<protein>
    <submittedName>
        <fullName evidence="2">Uncharacterized protein</fullName>
    </submittedName>
</protein>
<evidence type="ECO:0000256" key="1">
    <source>
        <dbReference type="SAM" id="MobiDB-lite"/>
    </source>
</evidence>
<organism evidence="2 3">
    <name type="scientific">Planctomicrobium piriforme</name>
    <dbReference type="NCBI Taxonomy" id="1576369"/>
    <lineage>
        <taxon>Bacteria</taxon>
        <taxon>Pseudomonadati</taxon>
        <taxon>Planctomycetota</taxon>
        <taxon>Planctomycetia</taxon>
        <taxon>Planctomycetales</taxon>
        <taxon>Planctomycetaceae</taxon>
        <taxon>Planctomicrobium</taxon>
    </lineage>
</organism>